<evidence type="ECO:0000256" key="1">
    <source>
        <dbReference type="ARBA" id="ARBA00000966"/>
    </source>
</evidence>
<evidence type="ECO:0000313" key="12">
    <source>
        <dbReference type="Proteomes" id="UP000799640"/>
    </source>
</evidence>
<dbReference type="OrthoDB" id="412382at2759"/>
<dbReference type="PANTHER" id="PTHR33753:SF1">
    <property type="entry name" value="ENDO-BETA-1,4-GLUCANASE CELB"/>
    <property type="match status" value="1"/>
</dbReference>
<keyword evidence="8 9" id="KW-0624">Polysaccharide degradation</keyword>
<keyword evidence="4 9" id="KW-0136">Cellulose degradation</keyword>
<evidence type="ECO:0000256" key="9">
    <source>
        <dbReference type="RuleBase" id="RU361164"/>
    </source>
</evidence>
<evidence type="ECO:0000256" key="5">
    <source>
        <dbReference type="ARBA" id="ARBA00023180"/>
    </source>
</evidence>
<dbReference type="PRINTS" id="PR00734">
    <property type="entry name" value="GLHYDRLASE7"/>
</dbReference>
<dbReference type="InterPro" id="IPR001722">
    <property type="entry name" value="Glyco_hydro_7"/>
</dbReference>
<name>A0A6G1HMP3_9PEZI</name>
<accession>A0A6G1HMP3</accession>
<evidence type="ECO:0000313" key="11">
    <source>
        <dbReference type="EMBL" id="KAF2397107.1"/>
    </source>
</evidence>
<reference evidence="11" key="1">
    <citation type="journal article" date="2020" name="Stud. Mycol.">
        <title>101 Dothideomycetes genomes: a test case for predicting lifestyles and emergence of pathogens.</title>
        <authorList>
            <person name="Haridas S."/>
            <person name="Albert R."/>
            <person name="Binder M."/>
            <person name="Bloem J."/>
            <person name="Labutti K."/>
            <person name="Salamov A."/>
            <person name="Andreopoulos B."/>
            <person name="Baker S."/>
            <person name="Barry K."/>
            <person name="Bills G."/>
            <person name="Bluhm B."/>
            <person name="Cannon C."/>
            <person name="Castanera R."/>
            <person name="Culley D."/>
            <person name="Daum C."/>
            <person name="Ezra D."/>
            <person name="Gonzalez J."/>
            <person name="Henrissat B."/>
            <person name="Kuo A."/>
            <person name="Liang C."/>
            <person name="Lipzen A."/>
            <person name="Lutzoni F."/>
            <person name="Magnuson J."/>
            <person name="Mondo S."/>
            <person name="Nolan M."/>
            <person name="Ohm R."/>
            <person name="Pangilinan J."/>
            <person name="Park H.-J."/>
            <person name="Ramirez L."/>
            <person name="Alfaro M."/>
            <person name="Sun H."/>
            <person name="Tritt A."/>
            <person name="Yoshinaga Y."/>
            <person name="Zwiers L.-H."/>
            <person name="Turgeon B."/>
            <person name="Goodwin S."/>
            <person name="Spatafora J."/>
            <person name="Crous P."/>
            <person name="Grigoriev I."/>
        </authorList>
    </citation>
    <scope>NUCLEOTIDE SEQUENCE</scope>
    <source>
        <strain evidence="11">CBS 262.69</strain>
    </source>
</reference>
<proteinExistence type="inferred from homology"/>
<evidence type="ECO:0000256" key="6">
    <source>
        <dbReference type="ARBA" id="ARBA00023277"/>
    </source>
</evidence>
<evidence type="ECO:0000256" key="8">
    <source>
        <dbReference type="ARBA" id="ARBA00023326"/>
    </source>
</evidence>
<evidence type="ECO:0000256" key="3">
    <source>
        <dbReference type="ARBA" id="ARBA00022801"/>
    </source>
</evidence>
<protein>
    <recommendedName>
        <fullName evidence="9">Glucanase</fullName>
        <ecNumber evidence="9">3.2.1.-</ecNumber>
    </recommendedName>
</protein>
<dbReference type="Gene3D" id="2.70.100.10">
    <property type="entry name" value="Glycoside hydrolase, family 7, domain"/>
    <property type="match status" value="1"/>
</dbReference>
<dbReference type="Proteomes" id="UP000799640">
    <property type="component" value="Unassembled WGS sequence"/>
</dbReference>
<gene>
    <name evidence="11" type="ORF">EJ06DRAFT_551159</name>
</gene>
<comment type="similarity">
    <text evidence="2 9">Belongs to the glycosyl hydrolase 7 (cellulase C) family.</text>
</comment>
<dbReference type="GO" id="GO:0008810">
    <property type="term" value="F:cellulase activity"/>
    <property type="evidence" value="ECO:0007669"/>
    <property type="project" value="UniProtKB-EC"/>
</dbReference>
<dbReference type="Pfam" id="PF00840">
    <property type="entry name" value="Glyco_hydro_7"/>
    <property type="match status" value="1"/>
</dbReference>
<dbReference type="GO" id="GO:0030245">
    <property type="term" value="P:cellulose catabolic process"/>
    <property type="evidence" value="ECO:0007669"/>
    <property type="project" value="UniProtKB-KW"/>
</dbReference>
<dbReference type="SUPFAM" id="SSF49899">
    <property type="entry name" value="Concanavalin A-like lectins/glucanases"/>
    <property type="match status" value="1"/>
</dbReference>
<dbReference type="InterPro" id="IPR013320">
    <property type="entry name" value="ConA-like_dom_sf"/>
</dbReference>
<feature type="region of interest" description="Disordered" evidence="10">
    <location>
        <begin position="393"/>
        <end position="417"/>
    </location>
</feature>
<evidence type="ECO:0000256" key="10">
    <source>
        <dbReference type="SAM" id="MobiDB-lite"/>
    </source>
</evidence>
<dbReference type="AlphaFoldDB" id="A0A6G1HMP3"/>
<evidence type="ECO:0000256" key="2">
    <source>
        <dbReference type="ARBA" id="ARBA00006044"/>
    </source>
</evidence>
<keyword evidence="7 9" id="KW-0326">Glycosidase</keyword>
<keyword evidence="5" id="KW-0325">Glycoprotein</keyword>
<keyword evidence="12" id="KW-1185">Reference proteome</keyword>
<dbReference type="EMBL" id="ML996704">
    <property type="protein sequence ID" value="KAF2397107.1"/>
    <property type="molecule type" value="Genomic_DNA"/>
</dbReference>
<sequence length="437" mass="46367">MLPIILLLSLVAAQQPGTNTPERHPSLPSSRCTVQGGCVPANTSIVLDSNFRWLHNVGGYTNCMADGKFNTSICSSPEGCVTSCAVEGVDYAGYGIKTQADSVTMNLFTVKEGKTQLASPRIYLFDEAEGKYANFQLLDREFSFDVDMSKAGCGVNGALYFSEMDMAGDAGKGNTAGAKYGTGYCDAQCPKQNFIHGKANLDQSLGACCSEMDIWEANSAATAFTPHPCNETGVYACKGELCGDKNRLDSVCDRDGCDFNGYRNGAKSFYGKGADHTVDTTKPFTVVTQFYTKSGALTEIKRLYVQGGKVIPEATSTVKGIEGANSMTDGYCSTQKQLFGGGAKAPNAFATQGGMKVMGEALGRGMVLAMAIWHDAGGYMHWLDSTVPNDSPPNALGAARGPCPTTGGRPAQIQTEQPDAAVTFSKIRWGEIGSTYK</sequence>
<dbReference type="InterPro" id="IPR037019">
    <property type="entry name" value="Glyco_hydro_7_sf"/>
</dbReference>
<evidence type="ECO:0000256" key="4">
    <source>
        <dbReference type="ARBA" id="ARBA00023001"/>
    </source>
</evidence>
<dbReference type="PANTHER" id="PTHR33753">
    <property type="entry name" value="1,4-BETA-D-GLUCAN CELLOBIOHYDROLASE B"/>
    <property type="match status" value="1"/>
</dbReference>
<dbReference type="CDD" id="cd07999">
    <property type="entry name" value="GH7_CBH_EG"/>
    <property type="match status" value="1"/>
</dbReference>
<organism evidence="11 12">
    <name type="scientific">Trichodelitschia bisporula</name>
    <dbReference type="NCBI Taxonomy" id="703511"/>
    <lineage>
        <taxon>Eukaryota</taxon>
        <taxon>Fungi</taxon>
        <taxon>Dikarya</taxon>
        <taxon>Ascomycota</taxon>
        <taxon>Pezizomycotina</taxon>
        <taxon>Dothideomycetes</taxon>
        <taxon>Dothideomycetes incertae sedis</taxon>
        <taxon>Phaeotrichales</taxon>
        <taxon>Phaeotrichaceae</taxon>
        <taxon>Trichodelitschia</taxon>
    </lineage>
</organism>
<dbReference type="EC" id="3.2.1.-" evidence="9"/>
<comment type="catalytic activity">
    <reaction evidence="1">
        <text>Endohydrolysis of (1-&gt;4)-beta-D-glucosidic linkages in cellulose, lichenin and cereal beta-D-glucans.</text>
        <dbReference type="EC" id="3.2.1.4"/>
    </reaction>
</comment>
<keyword evidence="6" id="KW-0119">Carbohydrate metabolism</keyword>
<keyword evidence="3 9" id="KW-0378">Hydrolase</keyword>
<evidence type="ECO:0000256" key="7">
    <source>
        <dbReference type="ARBA" id="ARBA00023295"/>
    </source>
</evidence>